<dbReference type="SUPFAM" id="SSF56214">
    <property type="entry name" value="4'-phosphopantetheinyl transferase"/>
    <property type="match status" value="1"/>
</dbReference>
<accession>J4IAS1</accession>
<dbReference type="EMBL" id="HE797112">
    <property type="protein sequence ID" value="CCM03401.1"/>
    <property type="molecule type" value="Genomic_DNA"/>
</dbReference>
<dbReference type="InterPro" id="IPR050559">
    <property type="entry name" value="P-Pant_transferase_sf"/>
</dbReference>
<dbReference type="GO" id="GO:0005829">
    <property type="term" value="C:cytosol"/>
    <property type="evidence" value="ECO:0007669"/>
    <property type="project" value="TreeGrafter"/>
</dbReference>
<dbReference type="PANTHER" id="PTHR12215">
    <property type="entry name" value="PHOSPHOPANTETHEINE TRANSFERASE"/>
    <property type="match status" value="1"/>
</dbReference>
<dbReference type="GeneID" id="24098312"/>
<dbReference type="AlphaFoldDB" id="J4IAS1"/>
<name>J4IAS1_9APHY</name>
<dbReference type="InterPro" id="IPR037143">
    <property type="entry name" value="4-PPantetheinyl_Trfase_dom_sf"/>
</dbReference>
<proteinExistence type="predicted"/>
<dbReference type="STRING" id="599839.J4IAS1"/>
<evidence type="ECO:0000256" key="2">
    <source>
        <dbReference type="ARBA" id="ARBA00022679"/>
    </source>
</evidence>
<keyword evidence="5" id="KW-1185">Reference proteome</keyword>
<dbReference type="HOGENOM" id="CLU_1503460_0_0_1"/>
<evidence type="ECO:0000313" key="5">
    <source>
        <dbReference type="Proteomes" id="UP000006352"/>
    </source>
</evidence>
<dbReference type="GO" id="GO:0019878">
    <property type="term" value="P:lysine biosynthetic process via aminoadipic acid"/>
    <property type="evidence" value="ECO:0007669"/>
    <property type="project" value="TreeGrafter"/>
</dbReference>
<protein>
    <recommendedName>
        <fullName evidence="1">holo-[acyl-carrier-protein] synthase</fullName>
        <ecNumber evidence="1">2.7.8.7</ecNumber>
    </recommendedName>
</protein>
<dbReference type="Pfam" id="PF01648">
    <property type="entry name" value="ACPS"/>
    <property type="match status" value="1"/>
</dbReference>
<evidence type="ECO:0000256" key="1">
    <source>
        <dbReference type="ARBA" id="ARBA00013172"/>
    </source>
</evidence>
<evidence type="ECO:0000259" key="3">
    <source>
        <dbReference type="Pfam" id="PF01648"/>
    </source>
</evidence>
<dbReference type="PANTHER" id="PTHR12215:SF10">
    <property type="entry name" value="L-AMINOADIPATE-SEMIALDEHYDE DEHYDROGENASE-PHOSPHOPANTETHEINYL TRANSFERASE"/>
    <property type="match status" value="1"/>
</dbReference>
<dbReference type="InterPro" id="IPR008278">
    <property type="entry name" value="4-PPantetheinyl_Trfase_dom"/>
</dbReference>
<evidence type="ECO:0000313" key="4">
    <source>
        <dbReference type="EMBL" id="CCM03401.1"/>
    </source>
</evidence>
<organism evidence="4 5">
    <name type="scientific">Fibroporia radiculosa</name>
    <dbReference type="NCBI Taxonomy" id="599839"/>
    <lineage>
        <taxon>Eukaryota</taxon>
        <taxon>Fungi</taxon>
        <taxon>Dikarya</taxon>
        <taxon>Basidiomycota</taxon>
        <taxon>Agaricomycotina</taxon>
        <taxon>Agaricomycetes</taxon>
        <taxon>Polyporales</taxon>
        <taxon>Fibroporiaceae</taxon>
        <taxon>Fibroporia</taxon>
    </lineage>
</organism>
<dbReference type="GO" id="GO:0000287">
    <property type="term" value="F:magnesium ion binding"/>
    <property type="evidence" value="ECO:0007669"/>
    <property type="project" value="InterPro"/>
</dbReference>
<dbReference type="GO" id="GO:0008897">
    <property type="term" value="F:holo-[acyl-carrier-protein] synthase activity"/>
    <property type="evidence" value="ECO:0007669"/>
    <property type="project" value="UniProtKB-EC"/>
</dbReference>
<dbReference type="Gene3D" id="3.90.470.20">
    <property type="entry name" value="4'-phosphopantetheinyl transferase domain"/>
    <property type="match status" value="1"/>
</dbReference>
<keyword evidence="2" id="KW-0808">Transferase</keyword>
<sequence length="179" mass="20201">MGFTSGDELFSDPPAFRVGIDVMKLQLPKRESFAGFVDVVSDQLTPLERANLLPSPPSPALSEMEALRRFYIIWTLKEAYTKALGLGLGFDFKRIEYDTSQDVVRIDGVTPQGWQFIRFEISDKNGELIPEVYVGVVANFVGRGSEECETCRVEFREARTWLKIRGAAEFLEGALRDLQ</sequence>
<feature type="domain" description="4'-phosphopantetheinyl transferase" evidence="3">
    <location>
        <begin position="17"/>
        <end position="101"/>
    </location>
</feature>
<reference evidence="4 5" key="1">
    <citation type="journal article" date="2012" name="Appl. Environ. Microbiol.">
        <title>Short-read sequencing for genomic analysis of the brown rot fungus Fibroporia radiculosa.</title>
        <authorList>
            <person name="Tang J.D."/>
            <person name="Perkins A.D."/>
            <person name="Sonstegard T.S."/>
            <person name="Schroeder S.G."/>
            <person name="Burgess S.C."/>
            <person name="Diehl S.V."/>
        </authorList>
    </citation>
    <scope>NUCLEOTIDE SEQUENCE [LARGE SCALE GENOMIC DNA]</scope>
    <source>
        <strain evidence="4 5">TFFH 294</strain>
    </source>
</reference>
<gene>
    <name evidence="4" type="ORF">FIBRA_05532</name>
</gene>
<dbReference type="EC" id="2.7.8.7" evidence="1"/>
<dbReference type="Proteomes" id="UP000006352">
    <property type="component" value="Unassembled WGS sequence"/>
</dbReference>
<dbReference type="RefSeq" id="XP_012182684.1">
    <property type="nucleotide sequence ID" value="XM_012327294.1"/>
</dbReference>
<dbReference type="OrthoDB" id="26719at2759"/>
<dbReference type="InParanoid" id="J4IAS1"/>